<reference evidence="6 7" key="1">
    <citation type="submission" date="2016-09" db="EMBL/GenBank/DDBJ databases">
        <title>Chromobacterium muskegensis sp. nov., an insecticidal bacterium isolated from Sphagnum bogs.</title>
        <authorList>
            <person name="Sparks M.E."/>
            <person name="Blackburn M.B."/>
            <person name="Gundersen-Rindal D.E."/>
            <person name="Mitchell A."/>
            <person name="Farrar R."/>
            <person name="Kuhar D."/>
        </authorList>
    </citation>
    <scope>NUCLEOTIDE SEQUENCE [LARGE SCALE GENOMIC DNA]</scope>
    <source>
        <strain evidence="6 7">37-2</strain>
    </source>
</reference>
<comment type="caution">
    <text evidence="6">The sequence shown here is derived from an EMBL/GenBank/DDBJ whole genome shotgun (WGS) entry which is preliminary data.</text>
</comment>
<dbReference type="InterPro" id="IPR010998">
    <property type="entry name" value="Integrase_recombinase_N"/>
</dbReference>
<dbReference type="Pfam" id="PF22022">
    <property type="entry name" value="Phage_int_M"/>
    <property type="match status" value="1"/>
</dbReference>
<accession>A0A1S1WZI0</accession>
<dbReference type="Gene3D" id="1.10.150.130">
    <property type="match status" value="1"/>
</dbReference>
<evidence type="ECO:0000259" key="5">
    <source>
        <dbReference type="PROSITE" id="PS51898"/>
    </source>
</evidence>
<dbReference type="AlphaFoldDB" id="A0A1S1WZI0"/>
<feature type="domain" description="Tyr recombinase" evidence="5">
    <location>
        <begin position="204"/>
        <end position="389"/>
    </location>
</feature>
<dbReference type="InterPro" id="IPR038488">
    <property type="entry name" value="Integrase_DNA-bd_sf"/>
</dbReference>
<dbReference type="Pfam" id="PF00589">
    <property type="entry name" value="Phage_integrase"/>
    <property type="match status" value="1"/>
</dbReference>
<dbReference type="EMBL" id="MKCS01000001">
    <property type="protein sequence ID" value="OHX12703.1"/>
    <property type="molecule type" value="Genomic_DNA"/>
</dbReference>
<dbReference type="GO" id="GO:0015074">
    <property type="term" value="P:DNA integration"/>
    <property type="evidence" value="ECO:0007669"/>
    <property type="project" value="UniProtKB-KW"/>
</dbReference>
<dbReference type="InterPro" id="IPR025166">
    <property type="entry name" value="Integrase_DNA_bind_dom"/>
</dbReference>
<dbReference type="GO" id="GO:0003677">
    <property type="term" value="F:DNA binding"/>
    <property type="evidence" value="ECO:0007669"/>
    <property type="project" value="UniProtKB-KW"/>
</dbReference>
<evidence type="ECO:0000256" key="1">
    <source>
        <dbReference type="ARBA" id="ARBA00008857"/>
    </source>
</evidence>
<dbReference type="Gene3D" id="1.10.443.10">
    <property type="entry name" value="Intergrase catalytic core"/>
    <property type="match status" value="1"/>
</dbReference>
<dbReference type="PROSITE" id="PS51898">
    <property type="entry name" value="TYR_RECOMBINASE"/>
    <property type="match status" value="1"/>
</dbReference>
<dbReference type="InterPro" id="IPR013762">
    <property type="entry name" value="Integrase-like_cat_sf"/>
</dbReference>
<dbReference type="PANTHER" id="PTHR30629">
    <property type="entry name" value="PROPHAGE INTEGRASE"/>
    <property type="match status" value="1"/>
</dbReference>
<name>A0A1S1WZI0_9NEIS</name>
<dbReference type="PANTHER" id="PTHR30629:SF2">
    <property type="entry name" value="PROPHAGE INTEGRASE INTS-RELATED"/>
    <property type="match status" value="1"/>
</dbReference>
<proteinExistence type="inferred from homology"/>
<evidence type="ECO:0000256" key="3">
    <source>
        <dbReference type="ARBA" id="ARBA00023125"/>
    </source>
</evidence>
<dbReference type="GO" id="GO:0006310">
    <property type="term" value="P:DNA recombination"/>
    <property type="evidence" value="ECO:0007669"/>
    <property type="project" value="UniProtKB-KW"/>
</dbReference>
<dbReference type="InterPro" id="IPR011010">
    <property type="entry name" value="DNA_brk_join_enz"/>
</dbReference>
<dbReference type="InterPro" id="IPR053876">
    <property type="entry name" value="Phage_int_M"/>
</dbReference>
<evidence type="ECO:0000313" key="6">
    <source>
        <dbReference type="EMBL" id="OHX12703.1"/>
    </source>
</evidence>
<evidence type="ECO:0000256" key="2">
    <source>
        <dbReference type="ARBA" id="ARBA00022908"/>
    </source>
</evidence>
<organism evidence="6 7">
    <name type="scientific">Chromobacterium sphagni</name>
    <dbReference type="NCBI Taxonomy" id="1903179"/>
    <lineage>
        <taxon>Bacteria</taxon>
        <taxon>Pseudomonadati</taxon>
        <taxon>Pseudomonadota</taxon>
        <taxon>Betaproteobacteria</taxon>
        <taxon>Neisseriales</taxon>
        <taxon>Chromobacteriaceae</taxon>
        <taxon>Chromobacterium</taxon>
    </lineage>
</organism>
<evidence type="ECO:0000256" key="4">
    <source>
        <dbReference type="ARBA" id="ARBA00023172"/>
    </source>
</evidence>
<dbReference type="CDD" id="cd00801">
    <property type="entry name" value="INT_P4_C"/>
    <property type="match status" value="1"/>
</dbReference>
<dbReference type="InterPro" id="IPR050808">
    <property type="entry name" value="Phage_Integrase"/>
</dbReference>
<dbReference type="Proteomes" id="UP000180088">
    <property type="component" value="Unassembled WGS sequence"/>
</dbReference>
<protein>
    <recommendedName>
        <fullName evidence="5">Tyr recombinase domain-containing protein</fullName>
    </recommendedName>
</protein>
<gene>
    <name evidence="6" type="ORF">BI347_03680</name>
</gene>
<comment type="similarity">
    <text evidence="1">Belongs to the 'phage' integrase family.</text>
</comment>
<dbReference type="Gene3D" id="3.30.160.390">
    <property type="entry name" value="Integrase, DNA-binding domain"/>
    <property type="match status" value="1"/>
</dbReference>
<dbReference type="Pfam" id="PF13356">
    <property type="entry name" value="Arm-DNA-bind_3"/>
    <property type="match status" value="1"/>
</dbReference>
<dbReference type="OrthoDB" id="9775880at2"/>
<sequence length="400" mass="45545">MPLTDAAIKSAKPREDGKHLKLTDGQGLSLWVMPTGAKYWRLKYRINGKEKLLALGVYPEVSLKEARLKRDAARKQIADGEDPAAMRKIDKVIKLAAAANTFEAIALEWHARESHEWSAAHSERVLAAMKTHIFPYIGDRPIHEIRPLELLEVLRKVESAGNIDTTKRLRQRCSAVFRLAILTGRCDSDPAAPLTDALKSQQSTPRKALMREDIPAFLEALEKYDGNVQTKLMMKLILLTFTRVGEMAMARWEEIDFDKALWTIPPEHRKLPEKSKKTAPAHLVPLSKQALDVLRQLHAISGGREHIFPNRNSPRRPMSPETLRRALHSMGFRGKADVHGFRSTASTILNEEGFNPDAIERQLSHIETNKVRAAYNRAEYMEERKRMMQWWANNLTGYLN</sequence>
<keyword evidence="3" id="KW-0238">DNA-binding</keyword>
<evidence type="ECO:0000313" key="7">
    <source>
        <dbReference type="Proteomes" id="UP000180088"/>
    </source>
</evidence>
<dbReference type="RefSeq" id="WP_071115327.1">
    <property type="nucleotide sequence ID" value="NZ_MKCS01000001.1"/>
</dbReference>
<dbReference type="STRING" id="1903179.BI347_03680"/>
<dbReference type="SUPFAM" id="SSF56349">
    <property type="entry name" value="DNA breaking-rejoining enzymes"/>
    <property type="match status" value="1"/>
</dbReference>
<dbReference type="InterPro" id="IPR002104">
    <property type="entry name" value="Integrase_catalytic"/>
</dbReference>
<keyword evidence="4" id="KW-0233">DNA recombination</keyword>
<keyword evidence="2" id="KW-0229">DNA integration</keyword>